<keyword evidence="8" id="KW-0539">Nucleus</keyword>
<dbReference type="GO" id="GO:0006281">
    <property type="term" value="P:DNA repair"/>
    <property type="evidence" value="ECO:0007669"/>
    <property type="project" value="UniProtKB-KW"/>
</dbReference>
<dbReference type="GO" id="GO:0010499">
    <property type="term" value="P:proteasomal ubiquitin-independent protein catabolic process"/>
    <property type="evidence" value="ECO:0007669"/>
    <property type="project" value="TreeGrafter"/>
</dbReference>
<sequence>MEGREDILGFKPQKEIVYNKYLPYSSDIDSESNEELAQIKGNLAKSVQLRDLKIGCSHWTNQLMRYIRLYGRKFSKEDHICFIKLAFELITTPNLEPSLIVKFSSLLVTLLKKRDLLSRDDLVLPWRPLYKLCEEMLYSKHEEYGLLLLPVNVETTMKNVIKVCRVYFSVESTQEMLDEWRPLLCPYDIVMLKGMFYLEMFLPTMIPVEHNDKGYKLWFKEFVDLWDSCQNVPSWEANMVSLFARLAVENIGHIDWEPLIPKIFTRLLRSLNLPVGNKTVQVNHPNSGYETPTTAPWIIAMLGGGSSCQEHVEKLFKALETFYHPSNLGKWHTKLAKLMLRLPVQLCKRLNRERYKKETWQPKIPESHLLTDDDVTRFVECIKPVVFLGMFSKLGSSDACVTFHHLATLRPELIIPPLLEKMYPALETLTEPHRLTACLLCTTSTARSMLSNPRWYPEGPTHVLPLLNLTLPGLDPNDIRKTLVTFQMISTLVSLVPIVDCSAATYELDNLSEIEKELCSASAQFEDYVLQFMDRMFALIENSAHEPNSRMDTTTHSYKLSPEEQMLEIGLLSTFNSILQQSSTKIYKVALNKLFRFASSTVFELKVSGRLCADMCRAAAKTNPPEALKLFIPHCARVIKQLTENADVQKEEHLDDELLWNMQMLSEVLRCNGTDILPYKEDIKVVLQRTIHLTCKQGYELSHVLLQHLLKALTMIYPLDFRSIPEDFSQPFKDYLPIRDWGKSADIHDLKMVWHTPSDSELKFVQELIDAILVPELQVMDSFVAGEPLSRDDLKARLGVILNIVIGAGNELPMIEGEAIHLIDSMVPLGRCSHICNIGTSQLTAQGKHVRRRIAETMQPLLSHVLTNTEDDTKSLIHILKLYNVVMYFYGTDKSDFDGRWRSFQMVKTTTEDKLRGGKRHMRALIVDRCQLQHELRVVQKSNKSFTPLHLSLFEDLLRLSLSHYSEVRKQAQSVLSTGFHLFAYSYRKLLPEIMSHLKVKPDMDEEKAHVQFKGALYVLNGTKQRSLICKRNWEVMEQVWPELCQAQHSEKPSILKIIDEMADKIHKNAETCAVNIETSQSSIEAANAVFTCTSQPNPSVSSATQTEIEKGRQEEINRNTVQWIQGYLNLVETLISLINSGKLRWKFSEMSMELVSLMLRFDVRMPVNGVRLFMKNLISETLTVRKLCVSSVAAILQQQKQKFKKVEIDPYALSGTQRPLATAPMRPGDRADNQWHVYNKDTVPTTKEDFDKTTLVHKTFWGYYAWPKHMYTYAPAAQQPSLDRKLEDLSEEEKPIFESFSDADYVAKFVHYLTLEDQKGRDKFNSKNFLLFKGLFRNFGDTFLPVYKPHVERLVADTAHDTHDYSQRVGAEIIAGLVRGSKNWPYEKVTAMWEWLCPVLRTALNNMTVETVEDWGTCFATMSQDRDPRQFHPLFELLMEDPLRGVGGSFNDASRLYVLQGVLAQQEWRVNQLLHRLLQYLQPYLTHAYKNVRDRLGSVLTSILMYDFHVPSGENLTAPKREEFIEQLMPSLTMLKDVQTTNTNNHQVKGDAPTLTKDGATPMEVDDVTVSDDISIVVAPALKPEDNEERKTAIKLFKTTLKWISGSMGRMLYTLPPDMLKFLPLICIYVQDTTDDELKAECQTALHLMAHTLQRTENVQHVLHVIKEISGLGIWRARTAVLTFIQAFVFYNLFTVLQTEHLDQIKDIVLHLLVDDQLEVREAAAVTLGGFLHCGYLKIDKQMLTHFEKLSSTKVKKQKRQQQVPISIESLIKRHAGILGLSALVQAYPYDVPEFMPQVLMDLSNHLDDPQPIQMTVKKTLSDFRRTHHDNWQ</sequence>
<name>A0A8S4PH19_OWEFU</name>
<feature type="domain" description="Proteasome activator complex subunit 4-like HEAT repeat-like" evidence="11">
    <location>
        <begin position="1171"/>
        <end position="1461"/>
    </location>
</feature>
<dbReference type="InterPro" id="IPR055455">
    <property type="entry name" value="HEAT_PSME4"/>
</dbReference>
<evidence type="ECO:0000259" key="10">
    <source>
        <dbReference type="Pfam" id="PF16507"/>
    </source>
</evidence>
<evidence type="ECO:0000256" key="5">
    <source>
        <dbReference type="ARBA" id="ARBA00022737"/>
    </source>
</evidence>
<evidence type="ECO:0000313" key="12">
    <source>
        <dbReference type="EMBL" id="CAH1792990.1"/>
    </source>
</evidence>
<feature type="domain" description="Proteasome activator Blm10 middle HEAT repeats region" evidence="10">
    <location>
        <begin position="313"/>
        <end position="801"/>
    </location>
</feature>
<comment type="subcellular location">
    <subcellularLocation>
        <location evidence="2">Cytoplasm</location>
    </subcellularLocation>
    <subcellularLocation>
        <location evidence="1">Nucleus speckle</location>
    </subcellularLocation>
</comment>
<dbReference type="InterPro" id="IPR011989">
    <property type="entry name" value="ARM-like"/>
</dbReference>
<dbReference type="Pfam" id="PF23096">
    <property type="entry name" value="HEAT_PSME4"/>
    <property type="match status" value="1"/>
</dbReference>
<dbReference type="OrthoDB" id="17907at2759"/>
<evidence type="ECO:0000256" key="1">
    <source>
        <dbReference type="ARBA" id="ARBA00004324"/>
    </source>
</evidence>
<organism evidence="12 13">
    <name type="scientific">Owenia fusiformis</name>
    <name type="common">Polychaete worm</name>
    <dbReference type="NCBI Taxonomy" id="6347"/>
    <lineage>
        <taxon>Eukaryota</taxon>
        <taxon>Metazoa</taxon>
        <taxon>Spiralia</taxon>
        <taxon>Lophotrochozoa</taxon>
        <taxon>Annelida</taxon>
        <taxon>Polychaeta</taxon>
        <taxon>Sedentaria</taxon>
        <taxon>Canalipalpata</taxon>
        <taxon>Sabellida</taxon>
        <taxon>Oweniida</taxon>
        <taxon>Oweniidae</taxon>
        <taxon>Owenia</taxon>
    </lineage>
</organism>
<dbReference type="PANTHER" id="PTHR32170">
    <property type="entry name" value="PROTEASOME ACTIVATOR COMPLEX SUBUNIT 4"/>
    <property type="match status" value="1"/>
</dbReference>
<dbReference type="GO" id="GO:0016504">
    <property type="term" value="F:peptidase activator activity"/>
    <property type="evidence" value="ECO:0007669"/>
    <property type="project" value="InterPro"/>
</dbReference>
<dbReference type="InterPro" id="IPR016024">
    <property type="entry name" value="ARM-type_fold"/>
</dbReference>
<evidence type="ECO:0000256" key="7">
    <source>
        <dbReference type="ARBA" id="ARBA00023204"/>
    </source>
</evidence>
<dbReference type="GO" id="GO:0070628">
    <property type="term" value="F:proteasome binding"/>
    <property type="evidence" value="ECO:0007669"/>
    <property type="project" value="InterPro"/>
</dbReference>
<evidence type="ECO:0000256" key="2">
    <source>
        <dbReference type="ARBA" id="ARBA00004496"/>
    </source>
</evidence>
<dbReference type="Proteomes" id="UP000749559">
    <property type="component" value="Unassembled WGS sequence"/>
</dbReference>
<keyword evidence="13" id="KW-1185">Reference proteome</keyword>
<evidence type="ECO:0008006" key="14">
    <source>
        <dbReference type="Google" id="ProtNLM"/>
    </source>
</evidence>
<dbReference type="InterPro" id="IPR021843">
    <property type="entry name" value="PSME4_C"/>
</dbReference>
<dbReference type="InterPro" id="IPR035309">
    <property type="entry name" value="PSME4"/>
</dbReference>
<evidence type="ECO:0000256" key="3">
    <source>
        <dbReference type="ARBA" id="ARBA00005739"/>
    </source>
</evidence>
<keyword evidence="4" id="KW-0963">Cytoplasm</keyword>
<comment type="caution">
    <text evidence="12">The sequence shown here is derived from an EMBL/GenBank/DDBJ whole genome shotgun (WGS) entry which is preliminary data.</text>
</comment>
<evidence type="ECO:0000256" key="6">
    <source>
        <dbReference type="ARBA" id="ARBA00022763"/>
    </source>
</evidence>
<proteinExistence type="inferred from homology"/>
<keyword evidence="6" id="KW-0227">DNA damage</keyword>
<keyword evidence="7" id="KW-0234">DNA repair</keyword>
<protein>
    <recommendedName>
        <fullName evidence="14">Proteasome activator complex subunit 4</fullName>
    </recommendedName>
</protein>
<accession>A0A8S4PH19</accession>
<dbReference type="InterPro" id="IPR032430">
    <property type="entry name" value="Blm10_mid"/>
</dbReference>
<dbReference type="SUPFAM" id="SSF48371">
    <property type="entry name" value="ARM repeat"/>
    <property type="match status" value="2"/>
</dbReference>
<dbReference type="Pfam" id="PF16507">
    <property type="entry name" value="HEAT_PSME4_mid"/>
    <property type="match status" value="1"/>
</dbReference>
<evidence type="ECO:0000256" key="4">
    <source>
        <dbReference type="ARBA" id="ARBA00022490"/>
    </source>
</evidence>
<dbReference type="GO" id="GO:0016607">
    <property type="term" value="C:nuclear speck"/>
    <property type="evidence" value="ECO:0007669"/>
    <property type="project" value="UniProtKB-SubCell"/>
</dbReference>
<dbReference type="GO" id="GO:0005829">
    <property type="term" value="C:cytosol"/>
    <property type="evidence" value="ECO:0007669"/>
    <property type="project" value="TreeGrafter"/>
</dbReference>
<dbReference type="PANTHER" id="PTHR32170:SF3">
    <property type="entry name" value="PROTEASOME ACTIVATOR COMPLEX SUBUNIT 4"/>
    <property type="match status" value="1"/>
</dbReference>
<evidence type="ECO:0000259" key="9">
    <source>
        <dbReference type="Pfam" id="PF11919"/>
    </source>
</evidence>
<evidence type="ECO:0000313" key="13">
    <source>
        <dbReference type="Proteomes" id="UP000749559"/>
    </source>
</evidence>
<feature type="non-terminal residue" evidence="12">
    <location>
        <position position="1"/>
    </location>
</feature>
<gene>
    <name evidence="12" type="ORF">OFUS_LOCUS17896</name>
</gene>
<dbReference type="Pfam" id="PF11919">
    <property type="entry name" value="PSME4_C"/>
    <property type="match status" value="1"/>
</dbReference>
<dbReference type="Gene3D" id="1.25.10.10">
    <property type="entry name" value="Leucine-rich Repeat Variant"/>
    <property type="match status" value="1"/>
</dbReference>
<evidence type="ECO:0000256" key="8">
    <source>
        <dbReference type="ARBA" id="ARBA00023242"/>
    </source>
</evidence>
<dbReference type="EMBL" id="CAIIXF020000008">
    <property type="protein sequence ID" value="CAH1792990.1"/>
    <property type="molecule type" value="Genomic_DNA"/>
</dbReference>
<comment type="similarity">
    <text evidence="3">Belongs to the BLM10 family.</text>
</comment>
<feature type="domain" description="Proteasome activator complex subunit 4 C-terminal" evidence="9">
    <location>
        <begin position="1773"/>
        <end position="1834"/>
    </location>
</feature>
<evidence type="ECO:0000259" key="11">
    <source>
        <dbReference type="Pfam" id="PF23096"/>
    </source>
</evidence>
<reference evidence="12" key="1">
    <citation type="submission" date="2022-03" db="EMBL/GenBank/DDBJ databases">
        <authorList>
            <person name="Martin C."/>
        </authorList>
    </citation>
    <scope>NUCLEOTIDE SEQUENCE</scope>
</reference>
<keyword evidence="5" id="KW-0677">Repeat</keyword>